<dbReference type="InterPro" id="IPR000531">
    <property type="entry name" value="Beta-barrel_TonB"/>
</dbReference>
<dbReference type="AlphaFoldDB" id="A0A3B0UYL3"/>
<evidence type="ECO:0000313" key="5">
    <source>
        <dbReference type="EMBL" id="VAW29689.1"/>
    </source>
</evidence>
<protein>
    <submittedName>
        <fullName evidence="5">TonB-dependent receptor Outer membrane receptor for ferrienterochelin and colicins</fullName>
    </submittedName>
</protein>
<sequence>LRIPKAFLTVTVDGYYIAIQNRIVLTGEFKPTTPALQQLFRMAGATRAAFFSNAIDTHSQGVDVVIDNNLSLGSHLSLKNTLSGTFSKTVRVGSIHASSILEKSGQLSTYFDERAAIFLEKAVPHTKINLSNLLTVKNWHFFLRNVYFGKVTEANNNPDLQQVFSAKVVTDFSIGYNITHSLNLTVGANNIFDVYPDENIPSNRSSGRFIWSRRSQQFGFAGRFVFARLRFDL</sequence>
<dbReference type="Gene3D" id="2.40.170.20">
    <property type="entry name" value="TonB-dependent receptor, beta-barrel domain"/>
    <property type="match status" value="1"/>
</dbReference>
<reference evidence="5" key="1">
    <citation type="submission" date="2018-06" db="EMBL/GenBank/DDBJ databases">
        <authorList>
            <person name="Zhirakovskaya E."/>
        </authorList>
    </citation>
    <scope>NUCLEOTIDE SEQUENCE</scope>
</reference>
<dbReference type="GO" id="GO:0009279">
    <property type="term" value="C:cell outer membrane"/>
    <property type="evidence" value="ECO:0007669"/>
    <property type="project" value="UniProtKB-SubCell"/>
</dbReference>
<dbReference type="SUPFAM" id="SSF56935">
    <property type="entry name" value="Porins"/>
    <property type="match status" value="1"/>
</dbReference>
<feature type="non-terminal residue" evidence="5">
    <location>
        <position position="1"/>
    </location>
</feature>
<keyword evidence="5" id="KW-0675">Receptor</keyword>
<evidence type="ECO:0000259" key="4">
    <source>
        <dbReference type="Pfam" id="PF00593"/>
    </source>
</evidence>
<comment type="subcellular location">
    <subcellularLocation>
        <location evidence="1">Cell outer membrane</location>
    </subcellularLocation>
</comment>
<organism evidence="5">
    <name type="scientific">hydrothermal vent metagenome</name>
    <dbReference type="NCBI Taxonomy" id="652676"/>
    <lineage>
        <taxon>unclassified sequences</taxon>
        <taxon>metagenomes</taxon>
        <taxon>ecological metagenomes</taxon>
    </lineage>
</organism>
<evidence type="ECO:0000256" key="3">
    <source>
        <dbReference type="ARBA" id="ARBA00023237"/>
    </source>
</evidence>
<evidence type="ECO:0000256" key="1">
    <source>
        <dbReference type="ARBA" id="ARBA00004442"/>
    </source>
</evidence>
<proteinExistence type="predicted"/>
<name>A0A3B0UYL3_9ZZZZ</name>
<feature type="domain" description="TonB-dependent receptor-like beta-barrel" evidence="4">
    <location>
        <begin position="6"/>
        <end position="191"/>
    </location>
</feature>
<keyword evidence="2" id="KW-0472">Membrane</keyword>
<dbReference type="PANTHER" id="PTHR47234:SF3">
    <property type="entry name" value="SECRETIN_TONB SHORT N-TERMINAL DOMAIN-CONTAINING PROTEIN"/>
    <property type="match status" value="1"/>
</dbReference>
<gene>
    <name evidence="5" type="ORF">MNBD_BACTEROID07-1828</name>
</gene>
<dbReference type="PANTHER" id="PTHR47234">
    <property type="match status" value="1"/>
</dbReference>
<evidence type="ECO:0000256" key="2">
    <source>
        <dbReference type="ARBA" id="ARBA00023136"/>
    </source>
</evidence>
<accession>A0A3B0UYL3</accession>
<dbReference type="InterPro" id="IPR036942">
    <property type="entry name" value="Beta-barrel_TonB_sf"/>
</dbReference>
<keyword evidence="3" id="KW-0998">Cell outer membrane</keyword>
<dbReference type="EMBL" id="UOET01000406">
    <property type="protein sequence ID" value="VAW29689.1"/>
    <property type="molecule type" value="Genomic_DNA"/>
</dbReference>
<dbReference type="Pfam" id="PF00593">
    <property type="entry name" value="TonB_dep_Rec_b-barrel"/>
    <property type="match status" value="1"/>
</dbReference>